<feature type="domain" description="Multidrug resistance protein MdtA-like C-terminal permuted SH3" evidence="5">
    <location>
        <begin position="294"/>
        <end position="351"/>
    </location>
</feature>
<dbReference type="Gene3D" id="2.40.30.170">
    <property type="match status" value="1"/>
</dbReference>
<dbReference type="KEGG" id="mpau:ZMTM_24280"/>
<dbReference type="SUPFAM" id="SSF111369">
    <property type="entry name" value="HlyD-like secretion proteins"/>
    <property type="match status" value="1"/>
</dbReference>
<gene>
    <name evidence="6" type="ORF">ZMTM_24280</name>
</gene>
<dbReference type="GO" id="GO:0015562">
    <property type="term" value="F:efflux transmembrane transporter activity"/>
    <property type="evidence" value="ECO:0007669"/>
    <property type="project" value="TreeGrafter"/>
</dbReference>
<dbReference type="PANTHER" id="PTHR30469">
    <property type="entry name" value="MULTIDRUG RESISTANCE PROTEIN MDTA"/>
    <property type="match status" value="1"/>
</dbReference>
<dbReference type="RefSeq" id="WP_221764185.1">
    <property type="nucleotide sequence ID" value="NZ_AP024110.1"/>
</dbReference>
<dbReference type="InterPro" id="IPR058792">
    <property type="entry name" value="Beta-barrel_RND_2"/>
</dbReference>
<evidence type="ECO:0000259" key="4">
    <source>
        <dbReference type="Pfam" id="PF25954"/>
    </source>
</evidence>
<feature type="domain" description="Multidrug resistance protein MdtA-like alpha-helical hairpin" evidence="3">
    <location>
        <begin position="100"/>
        <end position="169"/>
    </location>
</feature>
<protein>
    <submittedName>
        <fullName evidence="6">RND transporter MFP subunit</fullName>
    </submittedName>
</protein>
<dbReference type="InterPro" id="IPR058627">
    <property type="entry name" value="MdtA-like_C"/>
</dbReference>
<feature type="domain" description="CusB-like beta-barrel" evidence="4">
    <location>
        <begin position="209"/>
        <end position="280"/>
    </location>
</feature>
<reference evidence="6" key="1">
    <citation type="journal article" date="2021" name="Arch. Microbiol.">
        <title>Methyloradius palustris gen. nov., sp. nov., a methanol-oxidizing bacterium isolated from snow.</title>
        <authorList>
            <person name="Miyadera T."/>
            <person name="Kojima H."/>
            <person name="Fukui M."/>
        </authorList>
    </citation>
    <scope>NUCLEOTIDE SEQUENCE</scope>
    <source>
        <strain evidence="6">Zm11</strain>
    </source>
</reference>
<dbReference type="InterPro" id="IPR058624">
    <property type="entry name" value="MdtA-like_HH"/>
</dbReference>
<dbReference type="Pfam" id="PF25967">
    <property type="entry name" value="RND-MFP_C"/>
    <property type="match status" value="1"/>
</dbReference>
<sequence length="369" mass="38766">MIMHINKKLALLILLATPLVACKRPEPAEPPPRPALTMQIDASSSAQEGWLVGEVRPRFESAQGFRIGGKITARKVEVGDIVKKGQVLAVLDTADTGLALASAEAQIRAAEADSALAKADYERQSQLLKRNFISAAALDSFDAKAKATAARVAQLRADADVAKHQSQYTSLIAERDGVITEIHAEPGQVVSSGETVAKVAVPDVLEVLIAVPESRIKNLAAGSATAVRLWADRSKPYAGKIREISPSADSLTRTFNVRVSVTNPDAGIHMGMTAGVKLPSPANSNASEESHSYTIPSSAVTEQNGTTLAWVVDDKTHKVQPRSISVGPYTESGVTVSSGLSEGETIVVAGVHALVAGQVVTPVAAHINQ</sequence>
<dbReference type="Gene3D" id="2.40.420.20">
    <property type="match status" value="1"/>
</dbReference>
<dbReference type="EMBL" id="AP024110">
    <property type="protein sequence ID" value="BCM26169.1"/>
    <property type="molecule type" value="Genomic_DNA"/>
</dbReference>
<accession>A0A8D5GG84</accession>
<evidence type="ECO:0000313" key="6">
    <source>
        <dbReference type="EMBL" id="BCM26169.1"/>
    </source>
</evidence>
<dbReference type="InterPro" id="IPR006143">
    <property type="entry name" value="RND_pump_MFP"/>
</dbReference>
<feature type="signal peptide" evidence="2">
    <location>
        <begin position="1"/>
        <end position="23"/>
    </location>
</feature>
<feature type="chain" id="PRO_5034524780" evidence="2">
    <location>
        <begin position="24"/>
        <end position="369"/>
    </location>
</feature>
<evidence type="ECO:0000313" key="7">
    <source>
        <dbReference type="Proteomes" id="UP000826722"/>
    </source>
</evidence>
<keyword evidence="7" id="KW-1185">Reference proteome</keyword>
<dbReference type="Gene3D" id="2.40.50.100">
    <property type="match status" value="1"/>
</dbReference>
<evidence type="ECO:0000256" key="1">
    <source>
        <dbReference type="ARBA" id="ARBA00009477"/>
    </source>
</evidence>
<dbReference type="Pfam" id="PF25876">
    <property type="entry name" value="HH_MFP_RND"/>
    <property type="match status" value="1"/>
</dbReference>
<keyword evidence="2" id="KW-0732">Signal</keyword>
<dbReference type="AlphaFoldDB" id="A0A8D5GG84"/>
<dbReference type="Proteomes" id="UP000826722">
    <property type="component" value="Chromosome"/>
</dbReference>
<proteinExistence type="inferred from homology"/>
<organism evidence="6 7">
    <name type="scientific">Methyloradius palustris</name>
    <dbReference type="NCBI Taxonomy" id="2778876"/>
    <lineage>
        <taxon>Bacteria</taxon>
        <taxon>Pseudomonadati</taxon>
        <taxon>Pseudomonadota</taxon>
        <taxon>Betaproteobacteria</taxon>
        <taxon>Nitrosomonadales</taxon>
        <taxon>Methylophilaceae</taxon>
        <taxon>Methyloradius</taxon>
    </lineage>
</organism>
<name>A0A8D5GG84_9PROT</name>
<dbReference type="Pfam" id="PF25954">
    <property type="entry name" value="Beta-barrel_RND_2"/>
    <property type="match status" value="1"/>
</dbReference>
<evidence type="ECO:0000259" key="5">
    <source>
        <dbReference type="Pfam" id="PF25967"/>
    </source>
</evidence>
<evidence type="ECO:0000259" key="3">
    <source>
        <dbReference type="Pfam" id="PF25876"/>
    </source>
</evidence>
<comment type="similarity">
    <text evidence="1">Belongs to the membrane fusion protein (MFP) (TC 8.A.1) family.</text>
</comment>
<dbReference type="PANTHER" id="PTHR30469:SF15">
    <property type="entry name" value="HLYD FAMILY OF SECRETION PROTEINS"/>
    <property type="match status" value="1"/>
</dbReference>
<dbReference type="GO" id="GO:1990281">
    <property type="term" value="C:efflux pump complex"/>
    <property type="evidence" value="ECO:0007669"/>
    <property type="project" value="TreeGrafter"/>
</dbReference>
<evidence type="ECO:0000256" key="2">
    <source>
        <dbReference type="SAM" id="SignalP"/>
    </source>
</evidence>
<dbReference type="NCBIfam" id="TIGR01730">
    <property type="entry name" value="RND_mfp"/>
    <property type="match status" value="1"/>
</dbReference>
<dbReference type="Gene3D" id="1.10.287.470">
    <property type="entry name" value="Helix hairpin bin"/>
    <property type="match status" value="1"/>
</dbReference>